<keyword evidence="2" id="KW-1185">Reference proteome</keyword>
<dbReference type="STRING" id="89093.SAMN04488558_1264"/>
<gene>
    <name evidence="1" type="ORF">SAMN04488558_1264</name>
</gene>
<evidence type="ECO:0008006" key="3">
    <source>
        <dbReference type="Google" id="ProtNLM"/>
    </source>
</evidence>
<sequence length="51" mass="6156">MNKDRVKERIYEELKSQVRLHLCLEDKEFTEDEYQEIKESIKNLLIKGGES</sequence>
<accession>A0A1H9H7B0</accession>
<name>A0A1H9H7B0_9LACT</name>
<protein>
    <recommendedName>
        <fullName evidence="3">Fur-regulated basic protein A</fullName>
    </recommendedName>
</protein>
<evidence type="ECO:0000313" key="1">
    <source>
        <dbReference type="EMBL" id="SEQ58200.1"/>
    </source>
</evidence>
<organism evidence="1 2">
    <name type="scientific">Ignavigranum ruoffiae</name>
    <dbReference type="NCBI Taxonomy" id="89093"/>
    <lineage>
        <taxon>Bacteria</taxon>
        <taxon>Bacillati</taxon>
        <taxon>Bacillota</taxon>
        <taxon>Bacilli</taxon>
        <taxon>Lactobacillales</taxon>
        <taxon>Aerococcaceae</taxon>
        <taxon>Ignavigranum</taxon>
    </lineage>
</organism>
<dbReference type="RefSeq" id="WP_200793449.1">
    <property type="nucleotide sequence ID" value="NZ_FOEN01000026.1"/>
</dbReference>
<reference evidence="1 2" key="1">
    <citation type="submission" date="2016-10" db="EMBL/GenBank/DDBJ databases">
        <authorList>
            <person name="de Groot N.N."/>
        </authorList>
    </citation>
    <scope>NUCLEOTIDE SEQUENCE [LARGE SCALE GENOMIC DNA]</scope>
    <source>
        <strain evidence="1 2">DSM 15695</strain>
    </source>
</reference>
<evidence type="ECO:0000313" key="2">
    <source>
        <dbReference type="Proteomes" id="UP000198833"/>
    </source>
</evidence>
<dbReference type="Proteomes" id="UP000198833">
    <property type="component" value="Unassembled WGS sequence"/>
</dbReference>
<dbReference type="AlphaFoldDB" id="A0A1H9H7B0"/>
<dbReference type="EMBL" id="FOEN01000026">
    <property type="protein sequence ID" value="SEQ58200.1"/>
    <property type="molecule type" value="Genomic_DNA"/>
</dbReference>
<proteinExistence type="predicted"/>